<feature type="transmembrane region" description="Helical" evidence="1">
    <location>
        <begin position="7"/>
        <end position="29"/>
    </location>
</feature>
<protein>
    <recommendedName>
        <fullName evidence="4">DUF2306 domain-containing protein</fullName>
    </recommendedName>
</protein>
<keyword evidence="3" id="KW-1185">Reference proteome</keyword>
<feature type="transmembrane region" description="Helical" evidence="1">
    <location>
        <begin position="129"/>
        <end position="147"/>
    </location>
</feature>
<keyword evidence="1" id="KW-0812">Transmembrane</keyword>
<evidence type="ECO:0000313" key="2">
    <source>
        <dbReference type="EMBL" id="KAA5537589.1"/>
    </source>
</evidence>
<keyword evidence="1" id="KW-0472">Membrane</keyword>
<reference evidence="2 3" key="1">
    <citation type="submission" date="2019-09" db="EMBL/GenBank/DDBJ databases">
        <title>Genome sequence and assembly of Flavobacterium sp.</title>
        <authorList>
            <person name="Chhetri G."/>
        </authorList>
    </citation>
    <scope>NUCLEOTIDE SEQUENCE [LARGE SCALE GENOMIC DNA]</scope>
    <source>
        <strain evidence="2 3">SNL9</strain>
    </source>
</reference>
<organism evidence="2 3">
    <name type="scientific">Paenimyroides baculatum</name>
    <dbReference type="NCBI Taxonomy" id="2608000"/>
    <lineage>
        <taxon>Bacteria</taxon>
        <taxon>Pseudomonadati</taxon>
        <taxon>Bacteroidota</taxon>
        <taxon>Flavobacteriia</taxon>
        <taxon>Flavobacteriales</taxon>
        <taxon>Flavobacteriaceae</taxon>
        <taxon>Paenimyroides</taxon>
    </lineage>
</organism>
<keyword evidence="1" id="KW-1133">Transmembrane helix</keyword>
<feature type="transmembrane region" description="Helical" evidence="1">
    <location>
        <begin position="41"/>
        <end position="60"/>
    </location>
</feature>
<feature type="transmembrane region" description="Helical" evidence="1">
    <location>
        <begin position="159"/>
        <end position="183"/>
    </location>
</feature>
<dbReference type="RefSeq" id="WP_150010004.1">
    <property type="nucleotide sequence ID" value="NZ_VWSG01000002.1"/>
</dbReference>
<evidence type="ECO:0000256" key="1">
    <source>
        <dbReference type="SAM" id="Phobius"/>
    </source>
</evidence>
<comment type="caution">
    <text evidence="2">The sequence shown here is derived from an EMBL/GenBank/DDBJ whole genome shotgun (WGS) entry which is preliminary data.</text>
</comment>
<feature type="transmembrane region" description="Helical" evidence="1">
    <location>
        <begin position="66"/>
        <end position="82"/>
    </location>
</feature>
<proteinExistence type="predicted"/>
<name>A0A5M6CWG0_9FLAO</name>
<feature type="transmembrane region" description="Helical" evidence="1">
    <location>
        <begin position="103"/>
        <end position="123"/>
    </location>
</feature>
<evidence type="ECO:0008006" key="4">
    <source>
        <dbReference type="Google" id="ProtNLM"/>
    </source>
</evidence>
<feature type="transmembrane region" description="Helical" evidence="1">
    <location>
        <begin position="189"/>
        <end position="207"/>
    </location>
</feature>
<sequence>MEDFIKTLIYIHAFFGGLGLIAGVISILVRKGGKVHKLWGKIFSVGMITSSLLSLIVASFPGHENMFLFLIGIFTIYMVLAGNRALTLKVSIKSKADALDKSISYIMFAIAVLMMIFGTICLLKDNNLWTLYFFFGSIGLLMTYRDFKAFKEFATNNKVAIVSHVGRMVGAFITSVTAFIVAGLSISNLVVWLLPTLLGIPYIIFWTRKMKTVKI</sequence>
<evidence type="ECO:0000313" key="3">
    <source>
        <dbReference type="Proteomes" id="UP000325141"/>
    </source>
</evidence>
<gene>
    <name evidence="2" type="ORF">F0460_02630</name>
</gene>
<dbReference type="EMBL" id="VWSG01000002">
    <property type="protein sequence ID" value="KAA5537589.1"/>
    <property type="molecule type" value="Genomic_DNA"/>
</dbReference>
<accession>A0A5M6CWG0</accession>
<dbReference type="AlphaFoldDB" id="A0A5M6CWG0"/>
<dbReference type="Proteomes" id="UP000325141">
    <property type="component" value="Unassembled WGS sequence"/>
</dbReference>